<dbReference type="AlphaFoldDB" id="A0A2A2SF54"/>
<dbReference type="GO" id="GO:0004222">
    <property type="term" value="F:metalloendopeptidase activity"/>
    <property type="evidence" value="ECO:0007669"/>
    <property type="project" value="TreeGrafter"/>
</dbReference>
<keyword evidence="4" id="KW-1185">Reference proteome</keyword>
<dbReference type="Gene3D" id="2.70.70.10">
    <property type="entry name" value="Glucose Permease (Domain IIA)"/>
    <property type="match status" value="1"/>
</dbReference>
<feature type="domain" description="M23ase beta-sheet core" evidence="2">
    <location>
        <begin position="371"/>
        <end position="466"/>
    </location>
</feature>
<name>A0A2A2SF54_9SPHN</name>
<dbReference type="RefSeq" id="WP_095998139.1">
    <property type="nucleotide sequence ID" value="NZ_NSLI01000003.1"/>
</dbReference>
<dbReference type="EMBL" id="NSLI01000003">
    <property type="protein sequence ID" value="PAX07896.1"/>
    <property type="molecule type" value="Genomic_DNA"/>
</dbReference>
<protein>
    <recommendedName>
        <fullName evidence="2">M23ase beta-sheet core domain-containing protein</fullName>
    </recommendedName>
</protein>
<dbReference type="Proteomes" id="UP000218151">
    <property type="component" value="Unassembled WGS sequence"/>
</dbReference>
<organism evidence="3 4">
    <name type="scientific">Sphingomonas lenta</name>
    <dbReference type="NCBI Taxonomy" id="1141887"/>
    <lineage>
        <taxon>Bacteria</taxon>
        <taxon>Pseudomonadati</taxon>
        <taxon>Pseudomonadota</taxon>
        <taxon>Alphaproteobacteria</taxon>
        <taxon>Sphingomonadales</taxon>
        <taxon>Sphingomonadaceae</taxon>
        <taxon>Sphingomonas</taxon>
    </lineage>
</organism>
<dbReference type="PANTHER" id="PTHR21666">
    <property type="entry name" value="PEPTIDASE-RELATED"/>
    <property type="match status" value="1"/>
</dbReference>
<dbReference type="CDD" id="cd12797">
    <property type="entry name" value="M23_peptidase"/>
    <property type="match status" value="1"/>
</dbReference>
<dbReference type="InterPro" id="IPR016047">
    <property type="entry name" value="M23ase_b-sheet_dom"/>
</dbReference>
<dbReference type="OrthoDB" id="9815245at2"/>
<evidence type="ECO:0000259" key="2">
    <source>
        <dbReference type="Pfam" id="PF01551"/>
    </source>
</evidence>
<reference evidence="4" key="1">
    <citation type="submission" date="2017-09" db="EMBL/GenBank/DDBJ databases">
        <authorList>
            <person name="Feng G."/>
            <person name="Zhu H."/>
        </authorList>
    </citation>
    <scope>NUCLEOTIDE SEQUENCE [LARGE SCALE GENOMIC DNA]</scope>
    <source>
        <strain evidence="4">1PNM-20</strain>
    </source>
</reference>
<keyword evidence="1" id="KW-0732">Signal</keyword>
<dbReference type="FunFam" id="2.70.70.10:FF:000006">
    <property type="entry name" value="M23 family peptidase"/>
    <property type="match status" value="1"/>
</dbReference>
<dbReference type="InterPro" id="IPR050570">
    <property type="entry name" value="Cell_wall_metabolism_enzyme"/>
</dbReference>
<gene>
    <name evidence="3" type="ORF">CKY28_09810</name>
</gene>
<dbReference type="Gene3D" id="3.10.450.350">
    <property type="match status" value="1"/>
</dbReference>
<evidence type="ECO:0000313" key="4">
    <source>
        <dbReference type="Proteomes" id="UP000218151"/>
    </source>
</evidence>
<dbReference type="InterPro" id="IPR011055">
    <property type="entry name" value="Dup_hybrid_motif"/>
</dbReference>
<comment type="caution">
    <text evidence="3">The sequence shown here is derived from an EMBL/GenBank/DDBJ whole genome shotgun (WGS) entry which is preliminary data.</text>
</comment>
<accession>A0A2A2SF54</accession>
<sequence length="498" mass="53496">MFLRNDHGLEFAGGASVRLTAAFAPPHFGRAVPPEPTRVDRLRAQAAAIDWVPDLGKNVGRPDWWRGVLTCTALCAAAWSLNPGFRPLTGAVAPPLSGSEWDEARAQAIAPLGLGADTGRRMAANDLVRPLADAPERPSVELAATLGEGDSFERVLLRSGVGRPDAQTAAALLSSAVPLSDLEPGTRVELTLGRRPLRTVPRPLERMRLRARFDLNVSVERTAGALAMTRRPIAVDETPLRIQGVVGDGLYRSARAAGAPPKAVEAYLRALATRFSVGRDIDASDRFDLIVARRRAATGEERLGELLYAGLDQGGRRTRLVRFGADGQEASGRWFDASGRTERRGFMGMPVAGRISSGFGMRLHPLLGFLRMHKGLDIAAPHGMPIHSAMDGVVQFAGRSGGYGNFIKVAHGQGVVSGYGHLSRFAVGAGKRVRRGEVIGYVGSTGISTGPHLHWEVWKHGRPVNPRSISFDQVEALSGEQLRAFKDRVARLLATPLS</sequence>
<dbReference type="Pfam" id="PF01551">
    <property type="entry name" value="Peptidase_M23"/>
    <property type="match status" value="1"/>
</dbReference>
<evidence type="ECO:0000313" key="3">
    <source>
        <dbReference type="EMBL" id="PAX07896.1"/>
    </source>
</evidence>
<dbReference type="SUPFAM" id="SSF51261">
    <property type="entry name" value="Duplicated hybrid motif"/>
    <property type="match status" value="1"/>
</dbReference>
<proteinExistence type="predicted"/>
<dbReference type="PANTHER" id="PTHR21666:SF289">
    <property type="entry name" value="L-ALA--D-GLU ENDOPEPTIDASE"/>
    <property type="match status" value="1"/>
</dbReference>
<evidence type="ECO:0000256" key="1">
    <source>
        <dbReference type="ARBA" id="ARBA00022729"/>
    </source>
</evidence>